<protein>
    <submittedName>
        <fullName evidence="2">Uncharacterized protein</fullName>
    </submittedName>
</protein>
<dbReference type="EMBL" id="JOJR01000272">
    <property type="protein sequence ID" value="RCN40715.1"/>
    <property type="molecule type" value="Genomic_DNA"/>
</dbReference>
<comment type="caution">
    <text evidence="2">The sequence shown here is derived from an EMBL/GenBank/DDBJ whole genome shotgun (WGS) entry which is preliminary data.</text>
</comment>
<name>A0A368GCI8_ANCCA</name>
<feature type="region of interest" description="Disordered" evidence="1">
    <location>
        <begin position="138"/>
        <end position="216"/>
    </location>
</feature>
<dbReference type="Proteomes" id="UP000252519">
    <property type="component" value="Unassembled WGS sequence"/>
</dbReference>
<accession>A0A368GCI8</accession>
<feature type="compositionally biased region" description="Polar residues" evidence="1">
    <location>
        <begin position="156"/>
        <end position="170"/>
    </location>
</feature>
<proteinExistence type="predicted"/>
<reference evidence="2 3" key="1">
    <citation type="submission" date="2014-10" db="EMBL/GenBank/DDBJ databases">
        <title>Draft genome of the hookworm Ancylostoma caninum.</title>
        <authorList>
            <person name="Mitreva M."/>
        </authorList>
    </citation>
    <scope>NUCLEOTIDE SEQUENCE [LARGE SCALE GENOMIC DNA]</scope>
    <source>
        <strain evidence="2 3">Baltimore</strain>
    </source>
</reference>
<keyword evidence="3" id="KW-1185">Reference proteome</keyword>
<feature type="compositionally biased region" description="Acidic residues" evidence="1">
    <location>
        <begin position="199"/>
        <end position="216"/>
    </location>
</feature>
<evidence type="ECO:0000256" key="1">
    <source>
        <dbReference type="SAM" id="MobiDB-lite"/>
    </source>
</evidence>
<organism evidence="2 3">
    <name type="scientific">Ancylostoma caninum</name>
    <name type="common">Dog hookworm</name>
    <dbReference type="NCBI Taxonomy" id="29170"/>
    <lineage>
        <taxon>Eukaryota</taxon>
        <taxon>Metazoa</taxon>
        <taxon>Ecdysozoa</taxon>
        <taxon>Nematoda</taxon>
        <taxon>Chromadorea</taxon>
        <taxon>Rhabditida</taxon>
        <taxon>Rhabditina</taxon>
        <taxon>Rhabditomorpha</taxon>
        <taxon>Strongyloidea</taxon>
        <taxon>Ancylostomatidae</taxon>
        <taxon>Ancylostomatinae</taxon>
        <taxon>Ancylostoma</taxon>
    </lineage>
</organism>
<gene>
    <name evidence="2" type="ORF">ANCCAN_13358</name>
</gene>
<evidence type="ECO:0000313" key="3">
    <source>
        <dbReference type="Proteomes" id="UP000252519"/>
    </source>
</evidence>
<dbReference type="AlphaFoldDB" id="A0A368GCI8"/>
<sequence length="216" mass="23942">MLVRRYRALITGCEKYAKRRHNEQLLSLVRRLNEDVWQTHPIPLPLHLFVDYEDGELCLNNLQGFVQILEPNTIWIGEVKQLANAAKSTSYVRCEYALTMGDLRNEKVTVTVDDEGDSTASTDKPTVKVVEAKEVKAEGAASMMNGNGTAPKPKDTATSNVSTAPVSTAKVSAPEKANNVEQQPTFCLPWDRRQSGDEGAAEGDELEEEEGDEYLD</sequence>
<evidence type="ECO:0000313" key="2">
    <source>
        <dbReference type="EMBL" id="RCN40715.1"/>
    </source>
</evidence>